<keyword evidence="5" id="KW-1185">Reference proteome</keyword>
<dbReference type="Proteomes" id="UP000295328">
    <property type="component" value="Unassembled WGS sequence"/>
</dbReference>
<evidence type="ECO:0000313" key="5">
    <source>
        <dbReference type="Proteomes" id="UP000295328"/>
    </source>
</evidence>
<dbReference type="SMART" id="SM00047">
    <property type="entry name" value="LYZ2"/>
    <property type="match status" value="1"/>
</dbReference>
<keyword evidence="2" id="KW-0472">Membrane</keyword>
<evidence type="ECO:0000259" key="3">
    <source>
        <dbReference type="SMART" id="SM00047"/>
    </source>
</evidence>
<evidence type="ECO:0000256" key="1">
    <source>
        <dbReference type="ARBA" id="ARBA00006088"/>
    </source>
</evidence>
<gene>
    <name evidence="4" type="ORF">ERX37_00575</name>
</gene>
<comment type="similarity">
    <text evidence="1">In the N-terminal section; belongs to the N-acetylmuramoyl-L-alanine amidase 2 family.</text>
</comment>
<protein>
    <submittedName>
        <fullName evidence="4">Autolysin</fullName>
    </submittedName>
</protein>
<dbReference type="EMBL" id="SCWE01000001">
    <property type="protein sequence ID" value="TDM02614.1"/>
    <property type="molecule type" value="Genomic_DNA"/>
</dbReference>
<dbReference type="GO" id="GO:0004040">
    <property type="term" value="F:amidase activity"/>
    <property type="evidence" value="ECO:0007669"/>
    <property type="project" value="InterPro"/>
</dbReference>
<dbReference type="InterPro" id="IPR002901">
    <property type="entry name" value="MGlyc_endo_b_GlcNAc-like_dom"/>
</dbReference>
<comment type="caution">
    <text evidence="4">The sequence shown here is derived from an EMBL/GenBank/DDBJ whole genome shotgun (WGS) entry which is preliminary data.</text>
</comment>
<evidence type="ECO:0000256" key="2">
    <source>
        <dbReference type="SAM" id="Phobius"/>
    </source>
</evidence>
<keyword evidence="2" id="KW-0812">Transmembrane</keyword>
<dbReference type="AlphaFoldDB" id="A0A4R6BLE8"/>
<keyword evidence="2" id="KW-1133">Transmembrane helix</keyword>
<evidence type="ECO:0000313" key="4">
    <source>
        <dbReference type="EMBL" id="TDM02614.1"/>
    </source>
</evidence>
<dbReference type="Gene3D" id="1.10.530.10">
    <property type="match status" value="1"/>
</dbReference>
<dbReference type="RefSeq" id="WP_133428704.1">
    <property type="nucleotide sequence ID" value="NZ_BMCC01000002.1"/>
</dbReference>
<proteinExistence type="inferred from homology"/>
<sequence length="285" mass="32842">MATKRTSIKRLELRNKLILIGILLLIGFAIYLLIQISRTAMEEKFKDQRVTVQYTYKEALKRQMNADAVASDGTSWHDATLKDVERYLNPDSFYHHAEQKYQFLNLRKSQNISADKLNLLLKGKGILENQGQAFHDAAREADVNEIYLISHALLETGKGRSELAKGIKVNGKGKIDSQGTPYYNFYGVGAYDHAPVAEGARYAQQQNWDTPEKAIQGGAQFIADEYLSRENQYTLYTMRFNPVDPGRHQYATDVMWAHHNARQMAQYYRQLGIEGQFFTRHYYKK</sequence>
<feature type="transmembrane region" description="Helical" evidence="2">
    <location>
        <begin position="17"/>
        <end position="34"/>
    </location>
</feature>
<dbReference type="Pfam" id="PF01832">
    <property type="entry name" value="Glucosaminidase"/>
    <property type="match status" value="1"/>
</dbReference>
<dbReference type="OrthoDB" id="9816557at2"/>
<feature type="domain" description="Mannosyl-glycoprotein endo-beta-N-acetylglucosamidase-like" evidence="3">
    <location>
        <begin position="119"/>
        <end position="279"/>
    </location>
</feature>
<accession>A0A4R6BLE8</accession>
<name>A0A4R6BLE8_9STAP</name>
<organism evidence="4 5">
    <name type="scientific">Macrococcus hajekii</name>
    <dbReference type="NCBI Taxonomy" id="198482"/>
    <lineage>
        <taxon>Bacteria</taxon>
        <taxon>Bacillati</taxon>
        <taxon>Bacillota</taxon>
        <taxon>Bacilli</taxon>
        <taxon>Bacillales</taxon>
        <taxon>Staphylococcaceae</taxon>
        <taxon>Macrococcus</taxon>
    </lineage>
</organism>
<reference evidence="4 5" key="1">
    <citation type="submission" date="2019-01" db="EMBL/GenBank/DDBJ databases">
        <title>Draft genome sequences of the type strains of six Macrococcus species.</title>
        <authorList>
            <person name="Mazhar S."/>
            <person name="Altermann E."/>
            <person name="Hill C."/>
            <person name="Mcauliffe O."/>
        </authorList>
    </citation>
    <scope>NUCLEOTIDE SEQUENCE [LARGE SCALE GENOMIC DNA]</scope>
    <source>
        <strain evidence="4 5">CCM4809</strain>
    </source>
</reference>